<dbReference type="RefSeq" id="WP_139314400.1">
    <property type="nucleotide sequence ID" value="NZ_MLBF01000007.1"/>
</dbReference>
<protein>
    <submittedName>
        <fullName evidence="1">Uncharacterized protein</fullName>
    </submittedName>
</protein>
<dbReference type="InterPro" id="IPR037165">
    <property type="entry name" value="AldOxase/xan_DH_Mopterin-bd_sf"/>
</dbReference>
<name>A0A1Q8QZ61_9FIRM</name>
<gene>
    <name evidence="1" type="ORF">DSOL_1403</name>
</gene>
<dbReference type="Gene3D" id="3.30.365.10">
    <property type="entry name" value="Aldehyde oxidase/xanthine dehydrogenase, molybdopterin binding domain"/>
    <property type="match status" value="1"/>
</dbReference>
<accession>A0A1Q8QZ61</accession>
<dbReference type="STRING" id="1888891.DSOL_1403"/>
<reference evidence="1 2" key="1">
    <citation type="submission" date="2016-09" db="EMBL/GenBank/DDBJ databases">
        <title>Complete genome of Desulfosporosinus sp. OL.</title>
        <authorList>
            <person name="Mardanov A."/>
            <person name="Beletsky A."/>
            <person name="Panova A."/>
            <person name="Karnachuk O."/>
            <person name="Ravin N."/>
        </authorList>
    </citation>
    <scope>NUCLEOTIDE SEQUENCE [LARGE SCALE GENOMIC DNA]</scope>
    <source>
        <strain evidence="1 2">OL</strain>
    </source>
</reference>
<dbReference type="SUPFAM" id="SSF56003">
    <property type="entry name" value="Molybdenum cofactor-binding domain"/>
    <property type="match status" value="1"/>
</dbReference>
<dbReference type="GO" id="GO:0016491">
    <property type="term" value="F:oxidoreductase activity"/>
    <property type="evidence" value="ECO:0007669"/>
    <property type="project" value="InterPro"/>
</dbReference>
<proteinExistence type="predicted"/>
<dbReference type="EMBL" id="MLBF01000007">
    <property type="protein sequence ID" value="OLN32652.1"/>
    <property type="molecule type" value="Genomic_DNA"/>
</dbReference>
<dbReference type="AlphaFoldDB" id="A0A1Q8QZ61"/>
<comment type="caution">
    <text evidence="1">The sequence shown here is derived from an EMBL/GenBank/DDBJ whole genome shotgun (WGS) entry which is preliminary data.</text>
</comment>
<evidence type="ECO:0000313" key="2">
    <source>
        <dbReference type="Proteomes" id="UP000186102"/>
    </source>
</evidence>
<dbReference type="Proteomes" id="UP000186102">
    <property type="component" value="Unassembled WGS sequence"/>
</dbReference>
<sequence length="103" mass="11459">MFRKSLMQFESQMDIAAKMLGIDPVEIRRINGYCANNYTATGQELENQLAYLDTLPSLKTEYQRANEEIAKHGKNDIVKKGVGVASMWFGPGKTGLADQSEVS</sequence>
<keyword evidence="2" id="KW-1185">Reference proteome</keyword>
<evidence type="ECO:0000313" key="1">
    <source>
        <dbReference type="EMBL" id="OLN32652.1"/>
    </source>
</evidence>
<organism evidence="1 2">
    <name type="scientific">Desulfosporosinus metallidurans</name>
    <dbReference type="NCBI Taxonomy" id="1888891"/>
    <lineage>
        <taxon>Bacteria</taxon>
        <taxon>Bacillati</taxon>
        <taxon>Bacillota</taxon>
        <taxon>Clostridia</taxon>
        <taxon>Eubacteriales</taxon>
        <taxon>Desulfitobacteriaceae</taxon>
        <taxon>Desulfosporosinus</taxon>
    </lineage>
</organism>